<dbReference type="PANTHER" id="PTHR33264">
    <property type="entry name" value="EXPRESSED PROTEIN"/>
    <property type="match status" value="1"/>
</dbReference>
<evidence type="ECO:0000313" key="3">
    <source>
        <dbReference type="Proteomes" id="UP001371456"/>
    </source>
</evidence>
<sequence>MIHRSLTAMTGQNIVVESSAVNERKELSRTATAMTTKEDEKPSGGGNQHKRIGEVAGGTAAECAMVCCCCPCTVLHFLLLALYKVPTGLCRKAWRSKKQKKVLKKKNNINNPGVYYTDDDRGYFDGGGNVSGGSSETTEFEMEMWHRFYDGAGFGRSSSQKELEEQQQHR</sequence>
<gene>
    <name evidence="2" type="ORF">RDI58_027726</name>
</gene>
<dbReference type="EMBL" id="JBANQN010000011">
    <property type="protein sequence ID" value="KAK6776725.1"/>
    <property type="molecule type" value="Genomic_DNA"/>
</dbReference>
<keyword evidence="3" id="KW-1185">Reference proteome</keyword>
<feature type="region of interest" description="Disordered" evidence="1">
    <location>
        <begin position="26"/>
        <end position="50"/>
    </location>
</feature>
<accession>A0AAN8Y216</accession>
<name>A0AAN8Y216_SOLBU</name>
<evidence type="ECO:0000256" key="1">
    <source>
        <dbReference type="SAM" id="MobiDB-lite"/>
    </source>
</evidence>
<evidence type="ECO:0000313" key="2">
    <source>
        <dbReference type="EMBL" id="KAK6776725.1"/>
    </source>
</evidence>
<dbReference type="PANTHER" id="PTHR33264:SF28">
    <property type="match status" value="1"/>
</dbReference>
<proteinExistence type="predicted"/>
<protein>
    <submittedName>
        <fullName evidence="2">Uncharacterized protein</fullName>
    </submittedName>
</protein>
<organism evidence="2 3">
    <name type="scientific">Solanum bulbocastanum</name>
    <name type="common">Wild potato</name>
    <dbReference type="NCBI Taxonomy" id="147425"/>
    <lineage>
        <taxon>Eukaryota</taxon>
        <taxon>Viridiplantae</taxon>
        <taxon>Streptophyta</taxon>
        <taxon>Embryophyta</taxon>
        <taxon>Tracheophyta</taxon>
        <taxon>Spermatophyta</taxon>
        <taxon>Magnoliopsida</taxon>
        <taxon>eudicotyledons</taxon>
        <taxon>Gunneridae</taxon>
        <taxon>Pentapetalae</taxon>
        <taxon>asterids</taxon>
        <taxon>lamiids</taxon>
        <taxon>Solanales</taxon>
        <taxon>Solanaceae</taxon>
        <taxon>Solanoideae</taxon>
        <taxon>Solaneae</taxon>
        <taxon>Solanum</taxon>
    </lineage>
</organism>
<dbReference type="AlphaFoldDB" id="A0AAN8Y216"/>
<comment type="caution">
    <text evidence="2">The sequence shown here is derived from an EMBL/GenBank/DDBJ whole genome shotgun (WGS) entry which is preliminary data.</text>
</comment>
<reference evidence="2 3" key="1">
    <citation type="submission" date="2024-02" db="EMBL/GenBank/DDBJ databases">
        <title>de novo genome assembly of Solanum bulbocastanum strain 11H21.</title>
        <authorList>
            <person name="Hosaka A.J."/>
        </authorList>
    </citation>
    <scope>NUCLEOTIDE SEQUENCE [LARGE SCALE GENOMIC DNA]</scope>
    <source>
        <tissue evidence="2">Young leaves</tissue>
    </source>
</reference>
<dbReference type="Proteomes" id="UP001371456">
    <property type="component" value="Unassembled WGS sequence"/>
</dbReference>